<dbReference type="Proteomes" id="UP000693868">
    <property type="component" value="Segment"/>
</dbReference>
<proteinExistence type="predicted"/>
<protein>
    <submittedName>
        <fullName evidence="1">Uncharacterized protein</fullName>
    </submittedName>
</protein>
<dbReference type="EMBL" id="MT732474">
    <property type="protein sequence ID" value="QQV91473.1"/>
    <property type="molecule type" value="Genomic_DNA"/>
</dbReference>
<evidence type="ECO:0000313" key="2">
    <source>
        <dbReference type="Proteomes" id="UP000693868"/>
    </source>
</evidence>
<organism evidence="1 2">
    <name type="scientific">Tenacibaculum phage Gundel_1</name>
    <dbReference type="NCBI Taxonomy" id="2745672"/>
    <lineage>
        <taxon>Viruses</taxon>
        <taxon>Duplodnaviria</taxon>
        <taxon>Heunggongvirae</taxon>
        <taxon>Uroviricota</taxon>
        <taxon>Caudoviricetes</taxon>
        <taxon>Pachyviridae</taxon>
        <taxon>Gundelvirus</taxon>
        <taxon>Gundelvirus Gundel</taxon>
    </lineage>
</organism>
<name>A0A8E4ZK60_9CAUD</name>
<gene>
    <name evidence="1" type="ORF">Gundel1_40</name>
</gene>
<reference evidence="1" key="1">
    <citation type="submission" date="2020-07" db="EMBL/GenBank/DDBJ databases">
        <title>Highly diverse flavobacterial phages as mortality factor during North Sea spring blooms.</title>
        <authorList>
            <person name="Bartlau N."/>
            <person name="Wichels A."/>
            <person name="Krohne G."/>
            <person name="Adriaenssens E.M."/>
            <person name="Heins A."/>
            <person name="Fuchs B.M."/>
            <person name="Amann R."/>
            <person name="Moraru C."/>
        </authorList>
    </citation>
    <scope>NUCLEOTIDE SEQUENCE</scope>
</reference>
<accession>A0A8E4ZK60</accession>
<evidence type="ECO:0000313" key="1">
    <source>
        <dbReference type="EMBL" id="QQV91473.1"/>
    </source>
</evidence>
<keyword evidence="2" id="KW-1185">Reference proteome</keyword>
<sequence length="129" mass="15301">MKTELSNQKLVFVPVKLSERKPDLNQRIFFYNSRTKGGLISEYIPNELIETSKGKLKELKNVKVAVDMIINNHTHWLEPTVVTTKKFVLRNDKNYDFLLKKEHLLELINEARHPRSINKTPEELYNKYF</sequence>